<evidence type="ECO:0000313" key="3">
    <source>
        <dbReference type="EMBL" id="SET22825.1"/>
    </source>
</evidence>
<gene>
    <name evidence="3" type="ORF">SAMN05660429_01317</name>
</gene>
<feature type="domain" description="Regulator of ribonuclease activity B" evidence="2">
    <location>
        <begin position="38"/>
        <end position="122"/>
    </location>
</feature>
<dbReference type="InterPro" id="IPR009671">
    <property type="entry name" value="RraB_dom"/>
</dbReference>
<protein>
    <submittedName>
        <fullName evidence="3">Regulator of ribonuclease activity B</fullName>
    </submittedName>
</protein>
<dbReference type="Proteomes" id="UP000199308">
    <property type="component" value="Unassembled WGS sequence"/>
</dbReference>
<dbReference type="SUPFAM" id="SSF89946">
    <property type="entry name" value="Hypothetical protein VC0424"/>
    <property type="match status" value="1"/>
</dbReference>
<dbReference type="EMBL" id="FOHK01000005">
    <property type="protein sequence ID" value="SET22825.1"/>
    <property type="molecule type" value="Genomic_DNA"/>
</dbReference>
<keyword evidence="4" id="KW-1185">Reference proteome</keyword>
<organism evidence="3 4">
    <name type="scientific">Thalassotalea agarivorans</name>
    <name type="common">Thalassomonas agarivorans</name>
    <dbReference type="NCBI Taxonomy" id="349064"/>
    <lineage>
        <taxon>Bacteria</taxon>
        <taxon>Pseudomonadati</taxon>
        <taxon>Pseudomonadota</taxon>
        <taxon>Gammaproteobacteria</taxon>
        <taxon>Alteromonadales</taxon>
        <taxon>Colwelliaceae</taxon>
        <taxon>Thalassotalea</taxon>
    </lineage>
</organism>
<evidence type="ECO:0000256" key="1">
    <source>
        <dbReference type="SAM" id="SignalP"/>
    </source>
</evidence>
<dbReference type="PROSITE" id="PS51257">
    <property type="entry name" value="PROKAR_LIPOPROTEIN"/>
    <property type="match status" value="1"/>
</dbReference>
<name>A0A1I0CSY3_THASX</name>
<keyword evidence="1" id="KW-0732">Signal</keyword>
<dbReference type="STRING" id="349064.SAMN05660429_01317"/>
<dbReference type="RefSeq" id="WP_093328650.1">
    <property type="nucleotide sequence ID" value="NZ_AP027363.1"/>
</dbReference>
<reference evidence="3 4" key="1">
    <citation type="submission" date="2016-10" db="EMBL/GenBank/DDBJ databases">
        <authorList>
            <person name="de Groot N.N."/>
        </authorList>
    </citation>
    <scope>NUCLEOTIDE SEQUENCE [LARGE SCALE GENOMIC DNA]</scope>
    <source>
        <strain evidence="3 4">DSM 19706</strain>
    </source>
</reference>
<evidence type="ECO:0000259" key="2">
    <source>
        <dbReference type="Pfam" id="PF06877"/>
    </source>
</evidence>
<accession>A0A1I0CSY3</accession>
<feature type="chain" id="PRO_5011497840" evidence="1">
    <location>
        <begin position="28"/>
        <end position="140"/>
    </location>
</feature>
<dbReference type="InterPro" id="IPR036701">
    <property type="entry name" value="RraB-like_sf"/>
</dbReference>
<dbReference type="Pfam" id="PF06877">
    <property type="entry name" value="RraB"/>
    <property type="match status" value="1"/>
</dbReference>
<evidence type="ECO:0000313" key="4">
    <source>
        <dbReference type="Proteomes" id="UP000199308"/>
    </source>
</evidence>
<sequence length="140" mass="15823">MRFRLLTVLLASAALLACQSTAPTKQAQDEAPIFNYAKADQQLIDTLAELGSNIVEEHQLSFIVMCEKKSEVAKVLAGGVKYKFSVDDIHFDQDKKYWRSTMTKPLYLEVELIQKQRAPLLPYLNNTSCLPLTWSAQVVM</sequence>
<feature type="signal peptide" evidence="1">
    <location>
        <begin position="1"/>
        <end position="27"/>
    </location>
</feature>
<dbReference type="AlphaFoldDB" id="A0A1I0CSY3"/>
<proteinExistence type="predicted"/>